<keyword evidence="1" id="KW-0812">Transmembrane</keyword>
<keyword evidence="3" id="KW-1185">Reference proteome</keyword>
<sequence>MQRLRVTDQFGLGVVAVVGGGALAQLGHHAVGDLLRVLDVTVGAAERQQRAGGLRALDVARRDPLRVRHAERRERLHVVVVEGHVVGFRVVGLLVVRGDGGRGGQLVLLAVVLRAGAPVVLAHDEEDADADRHQCHDGADDDPGALAAAALRGAGRLAVAVTGLLRHLAVRRLLAVRGLTGLALLRVAVTRLGLLLAVAGLLRRLAVRRLRGLALLRVAVTGLGLAVAAGLLRGLLAVRVRRLLAVRVGRRLVVAHWNEGPLR</sequence>
<feature type="transmembrane region" description="Helical" evidence="1">
    <location>
        <begin position="214"/>
        <end position="236"/>
    </location>
</feature>
<comment type="caution">
    <text evidence="2">The sequence shown here is derived from an EMBL/GenBank/DDBJ whole genome shotgun (WGS) entry which is preliminary data.</text>
</comment>
<protein>
    <submittedName>
        <fullName evidence="2">Uncharacterized protein</fullName>
    </submittedName>
</protein>
<gene>
    <name evidence="2" type="ORF">SCOCK_20227</name>
</gene>
<accession>A0A9W4GQ61</accession>
<reference evidence="2" key="1">
    <citation type="submission" date="2021-05" db="EMBL/GenBank/DDBJ databases">
        <authorList>
            <person name="Arsene-Ploetze F."/>
        </authorList>
    </citation>
    <scope>NUCLEOTIDE SEQUENCE</scope>
    <source>
        <strain evidence="2">DSM 42138</strain>
    </source>
</reference>
<evidence type="ECO:0000313" key="2">
    <source>
        <dbReference type="EMBL" id="CAG6393196.1"/>
    </source>
</evidence>
<organism evidence="2 3">
    <name type="scientific">Actinacidiphila cocklensis</name>
    <dbReference type="NCBI Taxonomy" id="887465"/>
    <lineage>
        <taxon>Bacteria</taxon>
        <taxon>Bacillati</taxon>
        <taxon>Actinomycetota</taxon>
        <taxon>Actinomycetes</taxon>
        <taxon>Kitasatosporales</taxon>
        <taxon>Streptomycetaceae</taxon>
        <taxon>Actinacidiphila</taxon>
    </lineage>
</organism>
<proteinExistence type="predicted"/>
<keyword evidence="1" id="KW-0472">Membrane</keyword>
<dbReference type="EMBL" id="CAJSLV010000048">
    <property type="protein sequence ID" value="CAG6393196.1"/>
    <property type="molecule type" value="Genomic_DNA"/>
</dbReference>
<name>A0A9W4GQ61_9ACTN</name>
<feature type="transmembrane region" description="Helical" evidence="1">
    <location>
        <begin position="183"/>
        <end position="202"/>
    </location>
</feature>
<evidence type="ECO:0000256" key="1">
    <source>
        <dbReference type="SAM" id="Phobius"/>
    </source>
</evidence>
<dbReference type="Proteomes" id="UP001152519">
    <property type="component" value="Unassembled WGS sequence"/>
</dbReference>
<dbReference type="AlphaFoldDB" id="A0A9W4GQ61"/>
<evidence type="ECO:0000313" key="3">
    <source>
        <dbReference type="Proteomes" id="UP001152519"/>
    </source>
</evidence>
<keyword evidence="1" id="KW-1133">Transmembrane helix</keyword>